<protein>
    <recommendedName>
        <fullName evidence="4">Outer membrane protein beta-barrel domain-containing protein</fullName>
    </recommendedName>
</protein>
<evidence type="ECO:0000256" key="1">
    <source>
        <dbReference type="ARBA" id="ARBA00004442"/>
    </source>
</evidence>
<evidence type="ECO:0008006" key="4">
    <source>
        <dbReference type="Google" id="ProtNLM"/>
    </source>
</evidence>
<gene>
    <name evidence="2" type="ORF">GGR36_003380</name>
</gene>
<dbReference type="RefSeq" id="WP_183635937.1">
    <property type="nucleotide sequence ID" value="NZ_BAABLE010000005.1"/>
</dbReference>
<evidence type="ECO:0000313" key="2">
    <source>
        <dbReference type="EMBL" id="MBB4014034.1"/>
    </source>
</evidence>
<keyword evidence="3" id="KW-1185">Reference proteome</keyword>
<dbReference type="SUPFAM" id="SSF56925">
    <property type="entry name" value="OMPA-like"/>
    <property type="match status" value="1"/>
</dbReference>
<proteinExistence type="predicted"/>
<dbReference type="Gene3D" id="2.40.160.20">
    <property type="match status" value="1"/>
</dbReference>
<comment type="caution">
    <text evidence="2">The sequence shown here is derived from an EMBL/GenBank/DDBJ whole genome shotgun (WGS) entry which is preliminary data.</text>
</comment>
<dbReference type="InterPro" id="IPR011250">
    <property type="entry name" value="OMP/PagP_B-barrel"/>
</dbReference>
<name>A0A840BN89_9RHOO</name>
<comment type="subcellular location">
    <subcellularLocation>
        <location evidence="1">Cell outer membrane</location>
    </subcellularLocation>
</comment>
<accession>A0A840BN89</accession>
<evidence type="ECO:0000313" key="3">
    <source>
        <dbReference type="Proteomes" id="UP000561045"/>
    </source>
</evidence>
<dbReference type="AlphaFoldDB" id="A0A840BN89"/>
<dbReference type="GO" id="GO:0009279">
    <property type="term" value="C:cell outer membrane"/>
    <property type="evidence" value="ECO:0007669"/>
    <property type="project" value="UniProtKB-SubCell"/>
</dbReference>
<dbReference type="EMBL" id="JACIET010000002">
    <property type="protein sequence ID" value="MBB4014034.1"/>
    <property type="molecule type" value="Genomic_DNA"/>
</dbReference>
<sequence length="271" mass="28333">MAIQVRRARRMAMLPVAKRSLHSRAVGQGARALDLGWRKAGLLALASNAIRTAESGCGMAALTGNIMKIRLSCILPLAVLALAAPARAADSAITAYGAFRSGGDFQNATTGENLKVESSGTGAIALDLPYDGNRQLQLFLSHQRSHLDYTQSAAPKTAATLPLSVTYFHLGGTYFFEGPVGSGPYVVGGIGGTLLALDGEGYGNELRPSMNVGLGYQFMLGKHAALRLEGRFYSTLINSSGGLFCSGGCVLQIQGDLFSQGEGMLGVSVPF</sequence>
<organism evidence="2 3">
    <name type="scientific">Niveibacterium umoris</name>
    <dbReference type="NCBI Taxonomy" id="1193620"/>
    <lineage>
        <taxon>Bacteria</taxon>
        <taxon>Pseudomonadati</taxon>
        <taxon>Pseudomonadota</taxon>
        <taxon>Betaproteobacteria</taxon>
        <taxon>Rhodocyclales</taxon>
        <taxon>Rhodocyclaceae</taxon>
        <taxon>Niveibacterium</taxon>
    </lineage>
</organism>
<reference evidence="2 3" key="1">
    <citation type="submission" date="2020-08" db="EMBL/GenBank/DDBJ databases">
        <title>Genomic Encyclopedia of Type Strains, Phase IV (KMG-IV): sequencing the most valuable type-strain genomes for metagenomic binning, comparative biology and taxonomic classification.</title>
        <authorList>
            <person name="Goeker M."/>
        </authorList>
    </citation>
    <scope>NUCLEOTIDE SEQUENCE [LARGE SCALE GENOMIC DNA]</scope>
    <source>
        <strain evidence="2 3">DSM 106739</strain>
    </source>
</reference>
<dbReference type="Proteomes" id="UP000561045">
    <property type="component" value="Unassembled WGS sequence"/>
</dbReference>